<dbReference type="InterPro" id="IPR027417">
    <property type="entry name" value="P-loop_NTPase"/>
</dbReference>
<dbReference type="PROSITE" id="PS00211">
    <property type="entry name" value="ABC_TRANSPORTER_1"/>
    <property type="match status" value="1"/>
</dbReference>
<reference evidence="5" key="1">
    <citation type="submission" date="2017-07" db="EMBL/GenBank/DDBJ databases">
        <title>The cable genome - Insights into the physiology and evolution of filamentous bacteria capable of sulfide oxidation via long distance electron transfer.</title>
        <authorList>
            <person name="Thorup C."/>
            <person name="Bjerg J.T."/>
            <person name="Schreiber L."/>
            <person name="Nielsen L.P."/>
            <person name="Kjeldsen K.U."/>
            <person name="Boesen T."/>
            <person name="Boggild A."/>
            <person name="Meysman F."/>
            <person name="Geelhoed J."/>
            <person name="Schramm A."/>
        </authorList>
    </citation>
    <scope>NUCLEOTIDE SEQUENCE [LARGE SCALE GENOMIC DNA]</scope>
    <source>
        <strain evidence="5">GS</strain>
    </source>
</reference>
<dbReference type="InterPro" id="IPR003593">
    <property type="entry name" value="AAA+_ATPase"/>
</dbReference>
<evidence type="ECO:0000313" key="5">
    <source>
        <dbReference type="EMBL" id="TAA75474.1"/>
    </source>
</evidence>
<dbReference type="SUPFAM" id="SSF52540">
    <property type="entry name" value="P-loop containing nucleoside triphosphate hydrolases"/>
    <property type="match status" value="1"/>
</dbReference>
<feature type="domain" description="ABC transporter" evidence="4">
    <location>
        <begin position="10"/>
        <end position="236"/>
    </location>
</feature>
<keyword evidence="2" id="KW-0547">Nucleotide-binding</keyword>
<protein>
    <submittedName>
        <fullName evidence="5">Zinc transport system ATP-binding protein</fullName>
        <ecNumber evidence="5">3.6.3.-</ecNumber>
    </submittedName>
</protein>
<name>A0A521G373_9BACT</name>
<comment type="caution">
    <text evidence="5">The sequence shown here is derived from an EMBL/GenBank/DDBJ whole genome shotgun (WGS) entry which is preliminary data.</text>
</comment>
<dbReference type="EC" id="3.6.3.-" evidence="5"/>
<keyword evidence="5" id="KW-0378">Hydrolase</keyword>
<dbReference type="GO" id="GO:0016887">
    <property type="term" value="F:ATP hydrolysis activity"/>
    <property type="evidence" value="ECO:0007669"/>
    <property type="project" value="InterPro"/>
</dbReference>
<proteinExistence type="predicted"/>
<dbReference type="GO" id="GO:0005524">
    <property type="term" value="F:ATP binding"/>
    <property type="evidence" value="ECO:0007669"/>
    <property type="project" value="UniProtKB-KW"/>
</dbReference>
<organism evidence="5 6">
    <name type="scientific">Candidatus Electronema aureum</name>
    <dbReference type="NCBI Taxonomy" id="2005002"/>
    <lineage>
        <taxon>Bacteria</taxon>
        <taxon>Pseudomonadati</taxon>
        <taxon>Thermodesulfobacteriota</taxon>
        <taxon>Desulfobulbia</taxon>
        <taxon>Desulfobulbales</taxon>
        <taxon>Desulfobulbaceae</taxon>
        <taxon>Candidatus Electronema</taxon>
    </lineage>
</organism>
<dbReference type="SMART" id="SM00382">
    <property type="entry name" value="AAA"/>
    <property type="match status" value="1"/>
</dbReference>
<dbReference type="Pfam" id="PF00005">
    <property type="entry name" value="ABC_tran"/>
    <property type="match status" value="1"/>
</dbReference>
<gene>
    <name evidence="5" type="ORF">CDV28_10629</name>
</gene>
<evidence type="ECO:0000259" key="4">
    <source>
        <dbReference type="PROSITE" id="PS50893"/>
    </source>
</evidence>
<dbReference type="InterPro" id="IPR017871">
    <property type="entry name" value="ABC_transporter-like_CS"/>
</dbReference>
<dbReference type="EMBL" id="NQJD01000006">
    <property type="protein sequence ID" value="TAA75474.1"/>
    <property type="molecule type" value="Genomic_DNA"/>
</dbReference>
<sequence>MTDVAQLTLLEITDLSVTLRGNRILDAINLQVRKGHIHALTGPNGAGKTTLMRSVMGGMPHQGTIRFLFRENCRIGYVPQFLEFDHSVPITVFDFLFLMLKNVPVFLGRRRAMRARITEILSATNCAHLIDRCVGQLSGGEFRRVLLAQALEPKPELLLLDEPASNIDEVGIRQFEEMLVSLRDTYGITILMVSHSMDMITRVADQVTAINRSIFYDGKPDGLTHSDLLQQYKFLG</sequence>
<dbReference type="Proteomes" id="UP000316238">
    <property type="component" value="Unassembled WGS sequence"/>
</dbReference>
<keyword evidence="1" id="KW-0813">Transport</keyword>
<dbReference type="AlphaFoldDB" id="A0A521G373"/>
<evidence type="ECO:0000256" key="1">
    <source>
        <dbReference type="ARBA" id="ARBA00022448"/>
    </source>
</evidence>
<dbReference type="PANTHER" id="PTHR42734">
    <property type="entry name" value="METAL TRANSPORT SYSTEM ATP-BINDING PROTEIN TM_0124-RELATED"/>
    <property type="match status" value="1"/>
</dbReference>
<evidence type="ECO:0000256" key="2">
    <source>
        <dbReference type="ARBA" id="ARBA00022741"/>
    </source>
</evidence>
<keyword evidence="3 5" id="KW-0067">ATP-binding</keyword>
<evidence type="ECO:0000256" key="3">
    <source>
        <dbReference type="ARBA" id="ARBA00022840"/>
    </source>
</evidence>
<dbReference type="PROSITE" id="PS50893">
    <property type="entry name" value="ABC_TRANSPORTER_2"/>
    <property type="match status" value="1"/>
</dbReference>
<dbReference type="Gene3D" id="3.40.50.300">
    <property type="entry name" value="P-loop containing nucleotide triphosphate hydrolases"/>
    <property type="match status" value="1"/>
</dbReference>
<evidence type="ECO:0000313" key="6">
    <source>
        <dbReference type="Proteomes" id="UP000316238"/>
    </source>
</evidence>
<dbReference type="InterPro" id="IPR003439">
    <property type="entry name" value="ABC_transporter-like_ATP-bd"/>
</dbReference>
<keyword evidence="6" id="KW-1185">Reference proteome</keyword>
<accession>A0A521G373</accession>
<dbReference type="InterPro" id="IPR050153">
    <property type="entry name" value="Metal_Ion_Import_ABC"/>
</dbReference>
<dbReference type="PANTHER" id="PTHR42734:SF7">
    <property type="entry name" value="ATP-BINDING COMPONENT OF ABC TRANSPORTER-RELATED"/>
    <property type="match status" value="1"/>
</dbReference>